<proteinExistence type="predicted"/>
<comment type="caution">
    <text evidence="2">The sequence shown here is derived from an EMBL/GenBank/DDBJ whole genome shotgun (WGS) entry which is preliminary data.</text>
</comment>
<evidence type="ECO:0000256" key="1">
    <source>
        <dbReference type="SAM" id="MobiDB-lite"/>
    </source>
</evidence>
<protein>
    <submittedName>
        <fullName evidence="2">Uncharacterized protein</fullName>
    </submittedName>
</protein>
<accession>A0A9Q3GK59</accession>
<gene>
    <name evidence="2" type="ORF">O181_009749</name>
</gene>
<dbReference type="Proteomes" id="UP000765509">
    <property type="component" value="Unassembled WGS sequence"/>
</dbReference>
<keyword evidence="3" id="KW-1185">Reference proteome</keyword>
<reference evidence="2" key="1">
    <citation type="submission" date="2021-03" db="EMBL/GenBank/DDBJ databases">
        <title>Draft genome sequence of rust myrtle Austropuccinia psidii MF-1, a brazilian biotype.</title>
        <authorList>
            <person name="Quecine M.C."/>
            <person name="Pachon D.M.R."/>
            <person name="Bonatelli M.L."/>
            <person name="Correr F.H."/>
            <person name="Franceschini L.M."/>
            <person name="Leite T.F."/>
            <person name="Margarido G.R.A."/>
            <person name="Almeida C.A."/>
            <person name="Ferrarezi J.A."/>
            <person name="Labate C.A."/>
        </authorList>
    </citation>
    <scope>NUCLEOTIDE SEQUENCE</scope>
    <source>
        <strain evidence="2">MF-1</strain>
    </source>
</reference>
<evidence type="ECO:0000313" key="2">
    <source>
        <dbReference type="EMBL" id="MBW0470034.1"/>
    </source>
</evidence>
<dbReference type="AlphaFoldDB" id="A0A9Q3GK59"/>
<dbReference type="EMBL" id="AVOT02002340">
    <property type="protein sequence ID" value="MBW0470034.1"/>
    <property type="molecule type" value="Genomic_DNA"/>
</dbReference>
<sequence>MSTPCYSSTHIWMCHHCSTQTHSSPEGDFQVFAFTPFQYKQYINKLKSAIEPKSHLNIPTQASGSECPQIILHQSFPGDSSQLTKAHSPLHRVSIQQH</sequence>
<evidence type="ECO:0000313" key="3">
    <source>
        <dbReference type="Proteomes" id="UP000765509"/>
    </source>
</evidence>
<feature type="region of interest" description="Disordered" evidence="1">
    <location>
        <begin position="76"/>
        <end position="98"/>
    </location>
</feature>
<name>A0A9Q3GK59_9BASI</name>
<organism evidence="2 3">
    <name type="scientific">Austropuccinia psidii MF-1</name>
    <dbReference type="NCBI Taxonomy" id="1389203"/>
    <lineage>
        <taxon>Eukaryota</taxon>
        <taxon>Fungi</taxon>
        <taxon>Dikarya</taxon>
        <taxon>Basidiomycota</taxon>
        <taxon>Pucciniomycotina</taxon>
        <taxon>Pucciniomycetes</taxon>
        <taxon>Pucciniales</taxon>
        <taxon>Sphaerophragmiaceae</taxon>
        <taxon>Austropuccinia</taxon>
    </lineage>
</organism>